<keyword evidence="7 8" id="KW-0472">Membrane</keyword>
<evidence type="ECO:0000256" key="3">
    <source>
        <dbReference type="ARBA" id="ARBA00022692"/>
    </source>
</evidence>
<name>A0A7U3UMU7_9ACTN</name>
<evidence type="ECO:0000256" key="8">
    <source>
        <dbReference type="SAM" id="Phobius"/>
    </source>
</evidence>
<reference evidence="10 11" key="1">
    <citation type="journal article" date="2010" name="J. Bacteriol.">
        <title>Biochemical characterization of a novel indole prenyltransferase from Streptomyces sp. SN-593.</title>
        <authorList>
            <person name="Takahashi S."/>
            <person name="Takagi H."/>
            <person name="Toyoda A."/>
            <person name="Uramoto M."/>
            <person name="Nogawa T."/>
            <person name="Ueki M."/>
            <person name="Sakaki Y."/>
            <person name="Osada H."/>
        </authorList>
    </citation>
    <scope>NUCLEOTIDE SEQUENCE [LARGE SCALE GENOMIC DNA]</scope>
    <source>
        <strain evidence="10 11">SN-593</strain>
    </source>
</reference>
<feature type="transmembrane region" description="Helical" evidence="8">
    <location>
        <begin position="32"/>
        <end position="50"/>
    </location>
</feature>
<evidence type="ECO:0000256" key="6">
    <source>
        <dbReference type="ARBA" id="ARBA00023118"/>
    </source>
</evidence>
<proteinExistence type="predicted"/>
<evidence type="ECO:0000256" key="1">
    <source>
        <dbReference type="ARBA" id="ARBA00004236"/>
    </source>
</evidence>
<evidence type="ECO:0000256" key="5">
    <source>
        <dbReference type="ARBA" id="ARBA00022989"/>
    </source>
</evidence>
<dbReference type="Proteomes" id="UP000595703">
    <property type="component" value="Chromosome"/>
</dbReference>
<sequence>MPGASAQQQATESAWRLLGTLMDWTGKADTKAAVVLSLESAVATTLVVLSDGWPPPSAGRGAAALALCHWAGTALLVVSAAVCVLAVTPRLDGAAHSRRRSVDCVYFGHLRNWDPADLADALRAHDPLPALTRELVAVSRICWRKHRLLQVSIALACAGTVLAATGAV</sequence>
<dbReference type="GO" id="GO:0005886">
    <property type="term" value="C:plasma membrane"/>
    <property type="evidence" value="ECO:0007669"/>
    <property type="project" value="UniProtKB-SubCell"/>
</dbReference>
<dbReference type="AlphaFoldDB" id="A0A7U3UMU7"/>
<comment type="subcellular location">
    <subcellularLocation>
        <location evidence="1">Cell membrane</location>
    </subcellularLocation>
</comment>
<dbReference type="GO" id="GO:0000166">
    <property type="term" value="F:nucleotide binding"/>
    <property type="evidence" value="ECO:0007669"/>
    <property type="project" value="UniProtKB-KW"/>
</dbReference>
<evidence type="ECO:0000256" key="7">
    <source>
        <dbReference type="ARBA" id="ARBA00023136"/>
    </source>
</evidence>
<evidence type="ECO:0000259" key="9">
    <source>
        <dbReference type="Pfam" id="PF18967"/>
    </source>
</evidence>
<keyword evidence="4" id="KW-0547">Nucleotide-binding</keyword>
<keyword evidence="6" id="KW-0051">Antiviral defense</keyword>
<evidence type="ECO:0000313" key="10">
    <source>
        <dbReference type="EMBL" id="BBA95448.1"/>
    </source>
</evidence>
<reference evidence="10 11" key="3">
    <citation type="journal article" date="2011" name="Nat. Chem. Biol.">
        <title>Reveromycin A biosynthesis uses RevG and RevJ for stereospecific spiroacetal formation.</title>
        <authorList>
            <person name="Takahashi S."/>
            <person name="Toyoda A."/>
            <person name="Sekiyama Y."/>
            <person name="Takagi H."/>
            <person name="Nogawa T."/>
            <person name="Uramoto M."/>
            <person name="Suzuki R."/>
            <person name="Koshino H."/>
            <person name="Kumano T."/>
            <person name="Panthee S."/>
            <person name="Dairi T."/>
            <person name="Ishikawa J."/>
            <person name="Ikeda H."/>
            <person name="Sakaki Y."/>
            <person name="Osada H."/>
        </authorList>
    </citation>
    <scope>NUCLEOTIDE SEQUENCE [LARGE SCALE GENOMIC DNA]</scope>
    <source>
        <strain evidence="10 11">SN-593</strain>
    </source>
</reference>
<dbReference type="RefSeq" id="WP_202231979.1">
    <property type="nucleotide sequence ID" value="NZ_AP018365.1"/>
</dbReference>
<evidence type="ECO:0000256" key="2">
    <source>
        <dbReference type="ARBA" id="ARBA00022475"/>
    </source>
</evidence>
<feature type="transmembrane region" description="Helical" evidence="8">
    <location>
        <begin position="62"/>
        <end position="88"/>
    </location>
</feature>
<dbReference type="EMBL" id="AP018365">
    <property type="protein sequence ID" value="BBA95448.1"/>
    <property type="molecule type" value="Genomic_DNA"/>
</dbReference>
<reference evidence="10 11" key="4">
    <citation type="journal article" date="2020" name="Sci. Rep.">
        <title>beta-carboline chemical signals induce reveromycin production through a LuxR family regulator in Streptomyces sp. SN-593.</title>
        <authorList>
            <person name="Panthee S."/>
            <person name="Kito N."/>
            <person name="Hayashi T."/>
            <person name="Shimizu T."/>
            <person name="Ishikawa J."/>
            <person name="Hamamoto H."/>
            <person name="Osada H."/>
            <person name="Takahashi S."/>
        </authorList>
    </citation>
    <scope>NUCLEOTIDE SEQUENCE [LARGE SCALE GENOMIC DNA]</scope>
    <source>
        <strain evidence="10 11">SN-593</strain>
    </source>
</reference>
<keyword evidence="2" id="KW-1003">Cell membrane</keyword>
<dbReference type="KEGG" id="arev:RVR_304"/>
<keyword evidence="11" id="KW-1185">Reference proteome</keyword>
<dbReference type="InterPro" id="IPR043760">
    <property type="entry name" value="PycTM_dom"/>
</dbReference>
<feature type="transmembrane region" description="Helical" evidence="8">
    <location>
        <begin position="148"/>
        <end position="167"/>
    </location>
</feature>
<evidence type="ECO:0000313" key="11">
    <source>
        <dbReference type="Proteomes" id="UP000595703"/>
    </source>
</evidence>
<organism evidence="10 11">
    <name type="scientific">Actinacidiphila reveromycinica</name>
    <dbReference type="NCBI Taxonomy" id="659352"/>
    <lineage>
        <taxon>Bacteria</taxon>
        <taxon>Bacillati</taxon>
        <taxon>Actinomycetota</taxon>
        <taxon>Actinomycetes</taxon>
        <taxon>Kitasatosporales</taxon>
        <taxon>Streptomycetaceae</taxon>
        <taxon>Actinacidiphila</taxon>
    </lineage>
</organism>
<keyword evidence="5 8" id="KW-1133">Transmembrane helix</keyword>
<keyword evidence="3 8" id="KW-0812">Transmembrane</keyword>
<dbReference type="Pfam" id="PF18967">
    <property type="entry name" value="PycTM"/>
    <property type="match status" value="1"/>
</dbReference>
<dbReference type="GO" id="GO:0051607">
    <property type="term" value="P:defense response to virus"/>
    <property type="evidence" value="ECO:0007669"/>
    <property type="project" value="UniProtKB-KW"/>
</dbReference>
<accession>A0A7U3UMU7</accession>
<gene>
    <name evidence="10" type="ORF">RVR_304</name>
</gene>
<feature type="domain" description="Pycsar effector protein" evidence="9">
    <location>
        <begin position="14"/>
        <end position="165"/>
    </location>
</feature>
<protein>
    <recommendedName>
        <fullName evidence="9">Pycsar effector protein domain-containing protein</fullName>
    </recommendedName>
</protein>
<reference evidence="10 11" key="2">
    <citation type="journal article" date="2011" name="J. Antibiot.">
        <title>Furaquinocins I and J: novel polyketide isoprenoid hybrid compounds from Streptomyces reveromyceticus SN-593.</title>
        <authorList>
            <person name="Panthee S."/>
            <person name="Takahashi S."/>
            <person name="Takagi H."/>
            <person name="Nogawa T."/>
            <person name="Oowada E."/>
            <person name="Uramoto M."/>
            <person name="Osada H."/>
        </authorList>
    </citation>
    <scope>NUCLEOTIDE SEQUENCE [LARGE SCALE GENOMIC DNA]</scope>
    <source>
        <strain evidence="10 11">SN-593</strain>
    </source>
</reference>
<evidence type="ECO:0000256" key="4">
    <source>
        <dbReference type="ARBA" id="ARBA00022741"/>
    </source>
</evidence>